<name>A0ACC0CMS9_9PEZI</name>
<protein>
    <submittedName>
        <fullName evidence="1">Fluconazole resistance protein 1</fullName>
    </submittedName>
</protein>
<sequence>MSSRGDPSTNLDLEKSPGLLKVDSVPGASNIVDWEVNDPADPQSWFMGKKWQHIILVSLLALVTNMGPTICAAGISGIVMEFNITTDILTTLTITIYVLGLALGPMFISPLSEVYGRLPVYHGTVLVFLVFVIGTAVSRTTAQFMVFRFISGCMGGVPMSLGGGTIADLTIPAERAKAMALFSLGPLTGPVLGPLLGGFIAGGAGWRWTFWFLAILGGTCEIACIILMRETHPKVLLERKTDRLSLDGEPKFEVQTYPSQCHAPAGTVLLVRSPILLVISLYVAVVFGTMYLLFTTFVPVFEDQYGFTKTVSGLTYLGLGVALIAAMVTFTMLSNRIQKARMEKEGVQQPRPEYRLLLMICFSPLVGIGLFLYGWTTEYKVHWIVPIIGTFVTGFGAYFVIMPAQLYLVDVFGSAAAASALGANNLLRSMASTFLPLAGPPMYDRLGYGWGNTLLAFLALAFVPGPILFYKFVERLRAKTQVKT</sequence>
<proteinExistence type="predicted"/>
<reference evidence="1 2" key="1">
    <citation type="journal article" date="2022" name="New Phytol.">
        <title>Ecological generalism drives hyperdiversity of secondary metabolite gene clusters in xylarialean endophytes.</title>
        <authorList>
            <person name="Franco M.E.E."/>
            <person name="Wisecaver J.H."/>
            <person name="Arnold A.E."/>
            <person name="Ju Y.M."/>
            <person name="Slot J.C."/>
            <person name="Ahrendt S."/>
            <person name="Moore L.P."/>
            <person name="Eastman K.E."/>
            <person name="Scott K."/>
            <person name="Konkel Z."/>
            <person name="Mondo S.J."/>
            <person name="Kuo A."/>
            <person name="Hayes R.D."/>
            <person name="Haridas S."/>
            <person name="Andreopoulos B."/>
            <person name="Riley R."/>
            <person name="LaButti K."/>
            <person name="Pangilinan J."/>
            <person name="Lipzen A."/>
            <person name="Amirebrahimi M."/>
            <person name="Yan J."/>
            <person name="Adam C."/>
            <person name="Keymanesh K."/>
            <person name="Ng V."/>
            <person name="Louie K."/>
            <person name="Northen T."/>
            <person name="Drula E."/>
            <person name="Henrissat B."/>
            <person name="Hsieh H.M."/>
            <person name="Youens-Clark K."/>
            <person name="Lutzoni F."/>
            <person name="Miadlikowska J."/>
            <person name="Eastwood D.C."/>
            <person name="Hamelin R.C."/>
            <person name="Grigoriev I.V."/>
            <person name="U'Ren J.M."/>
        </authorList>
    </citation>
    <scope>NUCLEOTIDE SEQUENCE [LARGE SCALE GENOMIC DNA]</scope>
    <source>
        <strain evidence="1 2">ER1909</strain>
    </source>
</reference>
<accession>A0ACC0CMS9</accession>
<organism evidence="1 2">
    <name type="scientific">Hypoxylon rubiginosum</name>
    <dbReference type="NCBI Taxonomy" id="110542"/>
    <lineage>
        <taxon>Eukaryota</taxon>
        <taxon>Fungi</taxon>
        <taxon>Dikarya</taxon>
        <taxon>Ascomycota</taxon>
        <taxon>Pezizomycotina</taxon>
        <taxon>Sordariomycetes</taxon>
        <taxon>Xylariomycetidae</taxon>
        <taxon>Xylariales</taxon>
        <taxon>Hypoxylaceae</taxon>
        <taxon>Hypoxylon</taxon>
    </lineage>
</organism>
<evidence type="ECO:0000313" key="1">
    <source>
        <dbReference type="EMBL" id="KAI6081729.1"/>
    </source>
</evidence>
<keyword evidence="2" id="KW-1185">Reference proteome</keyword>
<comment type="caution">
    <text evidence="1">The sequence shown here is derived from an EMBL/GenBank/DDBJ whole genome shotgun (WGS) entry which is preliminary data.</text>
</comment>
<gene>
    <name evidence="1" type="ORF">F4821DRAFT_274613</name>
</gene>
<dbReference type="Proteomes" id="UP001497680">
    <property type="component" value="Unassembled WGS sequence"/>
</dbReference>
<evidence type="ECO:0000313" key="2">
    <source>
        <dbReference type="Proteomes" id="UP001497680"/>
    </source>
</evidence>
<dbReference type="EMBL" id="MU394387">
    <property type="protein sequence ID" value="KAI6081729.1"/>
    <property type="molecule type" value="Genomic_DNA"/>
</dbReference>